<dbReference type="InterPro" id="IPR029058">
    <property type="entry name" value="AB_hydrolase_fold"/>
</dbReference>
<gene>
    <name evidence="2" type="ORF">GCM10010989_19030</name>
</gene>
<comment type="caution">
    <text evidence="2">The sequence shown here is derived from an EMBL/GenBank/DDBJ whole genome shotgun (WGS) entry which is preliminary data.</text>
</comment>
<proteinExistence type="predicted"/>
<evidence type="ECO:0000313" key="2">
    <source>
        <dbReference type="EMBL" id="GGD45107.1"/>
    </source>
</evidence>
<feature type="domain" description="AB hydrolase-1" evidence="1">
    <location>
        <begin position="41"/>
        <end position="286"/>
    </location>
</feature>
<keyword evidence="3" id="KW-1185">Reference proteome</keyword>
<organism evidence="2 3">
    <name type="scientific">Croceicoccus pelagius</name>
    <dbReference type="NCBI Taxonomy" id="1703341"/>
    <lineage>
        <taxon>Bacteria</taxon>
        <taxon>Pseudomonadati</taxon>
        <taxon>Pseudomonadota</taxon>
        <taxon>Alphaproteobacteria</taxon>
        <taxon>Sphingomonadales</taxon>
        <taxon>Erythrobacteraceae</taxon>
        <taxon>Croceicoccus</taxon>
    </lineage>
</organism>
<dbReference type="PANTHER" id="PTHR43194">
    <property type="entry name" value="HYDROLASE ALPHA/BETA FOLD FAMILY"/>
    <property type="match status" value="1"/>
</dbReference>
<dbReference type="Pfam" id="PF12697">
    <property type="entry name" value="Abhydrolase_6"/>
    <property type="match status" value="1"/>
</dbReference>
<dbReference type="RefSeq" id="WP_066761089.1">
    <property type="nucleotide sequence ID" value="NZ_BMIO01000005.1"/>
</dbReference>
<sequence length="307" mass="33790">MTGEKPAAKGWRDSFWRSEDGLELHYRDYAGPQDSTAIPALCIPGLSRNARDFHDLALHLAHDRRVIAVDLRGRGDSEYAKVASTYTPLQYAQDLQRLFVLAGLERAVFVGSSLGGMVTMIMALLEPHRLAGVVLNDIGPVIGQAGLERIAGYVGQGRSYPTWMHAARALQDVHQDTYPDWKLEDWLAEAKRAMELGNNGRITFDYDLRVAEIFQQGLADAAQTDMWTGFDALKGKPVLVLRGEHSDILTGATARDMVSRFDGVELVTVPRVGHLPILSEPVAVEAIDRLFDERLPLAIKAGSSDEG</sequence>
<dbReference type="Gene3D" id="3.40.50.1820">
    <property type="entry name" value="alpha/beta hydrolase"/>
    <property type="match status" value="1"/>
</dbReference>
<dbReference type="OrthoDB" id="9791366at2"/>
<name>A0A917DJL1_9SPHN</name>
<dbReference type="Proteomes" id="UP000598997">
    <property type="component" value="Unassembled WGS sequence"/>
</dbReference>
<dbReference type="AlphaFoldDB" id="A0A917DJL1"/>
<dbReference type="EMBL" id="BMIO01000005">
    <property type="protein sequence ID" value="GGD45107.1"/>
    <property type="molecule type" value="Genomic_DNA"/>
</dbReference>
<dbReference type="InterPro" id="IPR000073">
    <property type="entry name" value="AB_hydrolase_1"/>
</dbReference>
<dbReference type="SUPFAM" id="SSF53474">
    <property type="entry name" value="alpha/beta-Hydrolases"/>
    <property type="match status" value="1"/>
</dbReference>
<evidence type="ECO:0000313" key="3">
    <source>
        <dbReference type="Proteomes" id="UP000598997"/>
    </source>
</evidence>
<dbReference type="InterPro" id="IPR050228">
    <property type="entry name" value="Carboxylesterase_BioH"/>
</dbReference>
<evidence type="ECO:0000259" key="1">
    <source>
        <dbReference type="Pfam" id="PF12697"/>
    </source>
</evidence>
<accession>A0A917DJL1</accession>
<keyword evidence="2" id="KW-0378">Hydrolase</keyword>
<dbReference type="PRINTS" id="PR00111">
    <property type="entry name" value="ABHYDROLASE"/>
</dbReference>
<reference evidence="2 3" key="1">
    <citation type="journal article" date="2014" name="Int. J. Syst. Evol. Microbiol.">
        <title>Complete genome sequence of Corynebacterium casei LMG S-19264T (=DSM 44701T), isolated from a smear-ripened cheese.</title>
        <authorList>
            <consortium name="US DOE Joint Genome Institute (JGI-PGF)"/>
            <person name="Walter F."/>
            <person name="Albersmeier A."/>
            <person name="Kalinowski J."/>
            <person name="Ruckert C."/>
        </authorList>
    </citation>
    <scope>NUCLEOTIDE SEQUENCE [LARGE SCALE GENOMIC DNA]</scope>
    <source>
        <strain evidence="2 3">CGMCC 1.15358</strain>
    </source>
</reference>
<dbReference type="GO" id="GO:0016787">
    <property type="term" value="F:hydrolase activity"/>
    <property type="evidence" value="ECO:0007669"/>
    <property type="project" value="UniProtKB-KW"/>
</dbReference>
<dbReference type="PANTHER" id="PTHR43194:SF2">
    <property type="entry name" value="PEROXISOMAL MEMBRANE PROTEIN LPX1"/>
    <property type="match status" value="1"/>
</dbReference>
<protein>
    <submittedName>
        <fullName evidence="2">Alpha/beta hydrolase</fullName>
    </submittedName>
</protein>